<dbReference type="InterPro" id="IPR000340">
    <property type="entry name" value="Dual-sp_phosphatase_cat-dom"/>
</dbReference>
<evidence type="ECO:0000259" key="5">
    <source>
        <dbReference type="PROSITE" id="PS50054"/>
    </source>
</evidence>
<dbReference type="GO" id="GO:0005737">
    <property type="term" value="C:cytoplasm"/>
    <property type="evidence" value="ECO:0007669"/>
    <property type="project" value="TreeGrafter"/>
</dbReference>
<gene>
    <name evidence="7" type="ORF">M0811_12743</name>
</gene>
<dbReference type="GO" id="GO:0004725">
    <property type="term" value="F:protein tyrosine phosphatase activity"/>
    <property type="evidence" value="ECO:0007669"/>
    <property type="project" value="UniProtKB-EC"/>
</dbReference>
<dbReference type="Pfam" id="PF00782">
    <property type="entry name" value="DSPc"/>
    <property type="match status" value="1"/>
</dbReference>
<dbReference type="CDD" id="cd14498">
    <property type="entry name" value="DSP"/>
    <property type="match status" value="1"/>
</dbReference>
<dbReference type="Proteomes" id="UP001149090">
    <property type="component" value="Unassembled WGS sequence"/>
</dbReference>
<feature type="domain" description="Tyrosine specific protein phosphatases" evidence="6">
    <location>
        <begin position="67"/>
        <end position="128"/>
    </location>
</feature>
<dbReference type="Gene3D" id="3.90.190.10">
    <property type="entry name" value="Protein tyrosine phosphatase superfamily"/>
    <property type="match status" value="1"/>
</dbReference>
<evidence type="ECO:0000259" key="6">
    <source>
        <dbReference type="PROSITE" id="PS50056"/>
    </source>
</evidence>
<dbReference type="PROSITE" id="PS00383">
    <property type="entry name" value="TYR_PHOSPHATASE_1"/>
    <property type="match status" value="1"/>
</dbReference>
<dbReference type="InterPro" id="IPR029021">
    <property type="entry name" value="Prot-tyrosine_phosphatase-like"/>
</dbReference>
<proteinExistence type="inferred from homology"/>
<keyword evidence="8" id="KW-1185">Reference proteome</keyword>
<evidence type="ECO:0000256" key="1">
    <source>
        <dbReference type="ARBA" id="ARBA00008601"/>
    </source>
</evidence>
<accession>A0A9Q0L8B4</accession>
<sequence length="201" mass="23395">MQFESFNQILPNLFLGPRFVAEKNIENLIKIGITHILNVTKEGETPYKSQFTYKTIKIEDDLGVQISDYFDSSFEFIDSSIKNNGKVYVHCDAGISRSPTIIIYYLMKSQKKTLKEAFDFVKERRTAIRPNISFFKQLLKSEVDLFGFEKPSISEEIYAFGIFKDIFPSLSYNDFCSFYEENGRDILKTEEDILSSLIRDF</sequence>
<dbReference type="InterPro" id="IPR020422">
    <property type="entry name" value="TYR_PHOSPHATASE_DUAL_dom"/>
</dbReference>
<evidence type="ECO:0000313" key="7">
    <source>
        <dbReference type="EMBL" id="KAJ5067936.1"/>
    </source>
</evidence>
<dbReference type="InterPro" id="IPR000387">
    <property type="entry name" value="Tyr_Pase_dom"/>
</dbReference>
<dbReference type="PANTHER" id="PTHR10159">
    <property type="entry name" value="DUAL SPECIFICITY PROTEIN PHOSPHATASE"/>
    <property type="match status" value="1"/>
</dbReference>
<reference evidence="7" key="1">
    <citation type="submission" date="2022-10" db="EMBL/GenBank/DDBJ databases">
        <title>Novel sulphate-reducing endosymbionts in the free-living metamonad Anaeramoeba.</title>
        <authorList>
            <person name="Jerlstrom-Hultqvist J."/>
            <person name="Cepicka I."/>
            <person name="Gallot-Lavallee L."/>
            <person name="Salas-Leiva D."/>
            <person name="Curtis B.A."/>
            <person name="Zahonova K."/>
            <person name="Pipaliya S."/>
            <person name="Dacks J."/>
            <person name="Roger A.J."/>
        </authorList>
    </citation>
    <scope>NUCLEOTIDE SEQUENCE</scope>
    <source>
        <strain evidence="7">BMAN</strain>
    </source>
</reference>
<evidence type="ECO:0000256" key="3">
    <source>
        <dbReference type="ARBA" id="ARBA00022801"/>
    </source>
</evidence>
<dbReference type="SUPFAM" id="SSF52799">
    <property type="entry name" value="(Phosphotyrosine protein) phosphatases II"/>
    <property type="match status" value="1"/>
</dbReference>
<keyword evidence="4" id="KW-0904">Protein phosphatase</keyword>
<evidence type="ECO:0000256" key="4">
    <source>
        <dbReference type="ARBA" id="ARBA00022912"/>
    </source>
</evidence>
<evidence type="ECO:0000256" key="2">
    <source>
        <dbReference type="ARBA" id="ARBA00013064"/>
    </source>
</evidence>
<keyword evidence="3" id="KW-0378">Hydrolase</keyword>
<evidence type="ECO:0000313" key="8">
    <source>
        <dbReference type="Proteomes" id="UP001149090"/>
    </source>
</evidence>
<dbReference type="OrthoDB" id="165342at2759"/>
<dbReference type="EMBL" id="JAPDFW010000123">
    <property type="protein sequence ID" value="KAJ5067936.1"/>
    <property type="molecule type" value="Genomic_DNA"/>
</dbReference>
<organism evidence="7 8">
    <name type="scientific">Anaeramoeba ignava</name>
    <name type="common">Anaerobic marine amoeba</name>
    <dbReference type="NCBI Taxonomy" id="1746090"/>
    <lineage>
        <taxon>Eukaryota</taxon>
        <taxon>Metamonada</taxon>
        <taxon>Anaeramoebidae</taxon>
        <taxon>Anaeramoeba</taxon>
    </lineage>
</organism>
<dbReference type="InterPro" id="IPR016130">
    <property type="entry name" value="Tyr_Pase_AS"/>
</dbReference>
<dbReference type="GO" id="GO:0043409">
    <property type="term" value="P:negative regulation of MAPK cascade"/>
    <property type="evidence" value="ECO:0007669"/>
    <property type="project" value="TreeGrafter"/>
</dbReference>
<comment type="caution">
    <text evidence="7">The sequence shown here is derived from an EMBL/GenBank/DDBJ whole genome shotgun (WGS) entry which is preliminary data.</text>
</comment>
<dbReference type="PROSITE" id="PS50054">
    <property type="entry name" value="TYR_PHOSPHATASE_DUAL"/>
    <property type="match status" value="1"/>
</dbReference>
<dbReference type="OMA" id="ASWNDER"/>
<dbReference type="AlphaFoldDB" id="A0A9Q0L8B4"/>
<dbReference type="PANTHER" id="PTHR10159:SF519">
    <property type="entry name" value="DUAL SPECIFICITY PROTEIN PHOSPHATASE MPK3"/>
    <property type="match status" value="1"/>
</dbReference>
<dbReference type="PROSITE" id="PS50056">
    <property type="entry name" value="TYR_PHOSPHATASE_2"/>
    <property type="match status" value="1"/>
</dbReference>
<name>A0A9Q0L8B4_ANAIG</name>
<dbReference type="EC" id="3.1.3.48" evidence="2"/>
<comment type="similarity">
    <text evidence="1">Belongs to the protein-tyrosine phosphatase family. Non-receptor class dual specificity subfamily.</text>
</comment>
<protein>
    <recommendedName>
        <fullName evidence="2">protein-tyrosine-phosphatase</fullName>
        <ecNumber evidence="2">3.1.3.48</ecNumber>
    </recommendedName>
</protein>
<dbReference type="SMART" id="SM00195">
    <property type="entry name" value="DSPc"/>
    <property type="match status" value="1"/>
</dbReference>
<feature type="domain" description="Tyrosine-protein phosphatase" evidence="5">
    <location>
        <begin position="5"/>
        <end position="147"/>
    </location>
</feature>